<protein>
    <submittedName>
        <fullName evidence="2">Uncharacterized protein</fullName>
    </submittedName>
</protein>
<evidence type="ECO:0000256" key="1">
    <source>
        <dbReference type="SAM" id="MobiDB-lite"/>
    </source>
</evidence>
<feature type="region of interest" description="Disordered" evidence="1">
    <location>
        <begin position="1"/>
        <end position="22"/>
    </location>
</feature>
<dbReference type="EMBL" id="CAKOFQ010007226">
    <property type="protein sequence ID" value="CAH1995409.1"/>
    <property type="molecule type" value="Genomic_DNA"/>
</dbReference>
<comment type="caution">
    <text evidence="2">The sequence shown here is derived from an EMBL/GenBank/DDBJ whole genome shotgun (WGS) entry which is preliminary data.</text>
</comment>
<sequence length="22" mass="2508">MWKRIGHVKTNTAYPHALSSPL</sequence>
<dbReference type="Proteomes" id="UP001152888">
    <property type="component" value="Unassembled WGS sequence"/>
</dbReference>
<evidence type="ECO:0000313" key="3">
    <source>
        <dbReference type="Proteomes" id="UP001152888"/>
    </source>
</evidence>
<reference evidence="2" key="1">
    <citation type="submission" date="2022-03" db="EMBL/GenBank/DDBJ databases">
        <authorList>
            <person name="Sayadi A."/>
        </authorList>
    </citation>
    <scope>NUCLEOTIDE SEQUENCE</scope>
</reference>
<name>A0A9P0PQR0_ACAOB</name>
<organism evidence="2 3">
    <name type="scientific">Acanthoscelides obtectus</name>
    <name type="common">Bean weevil</name>
    <name type="synonym">Bruchus obtectus</name>
    <dbReference type="NCBI Taxonomy" id="200917"/>
    <lineage>
        <taxon>Eukaryota</taxon>
        <taxon>Metazoa</taxon>
        <taxon>Ecdysozoa</taxon>
        <taxon>Arthropoda</taxon>
        <taxon>Hexapoda</taxon>
        <taxon>Insecta</taxon>
        <taxon>Pterygota</taxon>
        <taxon>Neoptera</taxon>
        <taxon>Endopterygota</taxon>
        <taxon>Coleoptera</taxon>
        <taxon>Polyphaga</taxon>
        <taxon>Cucujiformia</taxon>
        <taxon>Chrysomeloidea</taxon>
        <taxon>Chrysomelidae</taxon>
        <taxon>Bruchinae</taxon>
        <taxon>Bruchini</taxon>
        <taxon>Acanthoscelides</taxon>
    </lineage>
</organism>
<proteinExistence type="predicted"/>
<keyword evidence="3" id="KW-1185">Reference proteome</keyword>
<dbReference type="AlphaFoldDB" id="A0A9P0PQR0"/>
<dbReference type="OrthoDB" id="411372at2759"/>
<accession>A0A9P0PQR0</accession>
<evidence type="ECO:0000313" key="2">
    <source>
        <dbReference type="EMBL" id="CAH1995409.1"/>
    </source>
</evidence>
<gene>
    <name evidence="2" type="ORF">ACAOBT_LOCUS22582</name>
</gene>